<proteinExistence type="predicted"/>
<feature type="domain" description="Glycosyl-hydrolase family 116 N-terminal" evidence="2">
    <location>
        <begin position="149"/>
        <end position="458"/>
    </location>
</feature>
<dbReference type="InterPro" id="IPR024462">
    <property type="entry name" value="GH116_N"/>
</dbReference>
<reference evidence="3" key="1">
    <citation type="submission" date="2021-06" db="EMBL/GenBank/DDBJ databases">
        <title>Vibrio nov. sp., novel gut bacterium isolated from Yellow Sea oyster.</title>
        <authorList>
            <person name="Muhammad N."/>
            <person name="Nguyen T.H."/>
            <person name="Lee Y.-J."/>
            <person name="Ko J."/>
            <person name="Kim S.-G."/>
        </authorList>
    </citation>
    <scope>NUCLEOTIDE SEQUENCE</scope>
    <source>
        <strain evidence="3">OG9-811</strain>
    </source>
</reference>
<gene>
    <name evidence="3" type="ORF">KNV97_08580</name>
</gene>
<dbReference type="GO" id="GO:0008422">
    <property type="term" value="F:beta-glucosidase activity"/>
    <property type="evidence" value="ECO:0007669"/>
    <property type="project" value="TreeGrafter"/>
</dbReference>
<dbReference type="KEGG" id="vos:KNV97_08580"/>
<dbReference type="InterPro" id="IPR006775">
    <property type="entry name" value="GH116_catalytic"/>
</dbReference>
<dbReference type="Proteomes" id="UP000694232">
    <property type="component" value="Chromosome 1"/>
</dbReference>
<dbReference type="InterPro" id="IPR052566">
    <property type="entry name" value="Non-lysos_glucosylceramidase"/>
</dbReference>
<keyword evidence="4" id="KW-1185">Reference proteome</keyword>
<name>A0A975UC50_9VIBR</name>
<evidence type="ECO:0000313" key="4">
    <source>
        <dbReference type="Proteomes" id="UP000694232"/>
    </source>
</evidence>
<feature type="domain" description="Glycosyl-hydrolase family 116 catalytic region" evidence="1">
    <location>
        <begin position="508"/>
        <end position="933"/>
    </location>
</feature>
<dbReference type="Pfam" id="PF12215">
    <property type="entry name" value="Glyco_hydr_116N"/>
    <property type="match status" value="1"/>
</dbReference>
<protein>
    <submittedName>
        <fullName evidence="3">Glycoside hydrolase family 116 protein</fullName>
    </submittedName>
</protein>
<dbReference type="EMBL" id="CP076643">
    <property type="protein sequence ID" value="QXO18321.1"/>
    <property type="molecule type" value="Genomic_DNA"/>
</dbReference>
<accession>A0A975UC50</accession>
<dbReference type="PANTHER" id="PTHR12654">
    <property type="entry name" value="BILE ACID BETA-GLUCOSIDASE-RELATED"/>
    <property type="match status" value="1"/>
</dbReference>
<dbReference type="RefSeq" id="WP_218562894.1">
    <property type="nucleotide sequence ID" value="NZ_CP076643.1"/>
</dbReference>
<evidence type="ECO:0000313" key="3">
    <source>
        <dbReference type="EMBL" id="QXO18321.1"/>
    </source>
</evidence>
<dbReference type="AlphaFoldDB" id="A0A975UC50"/>
<dbReference type="PANTHER" id="PTHR12654:SF0">
    <property type="entry name" value="NON-LYSOSOMAL GLUCOSYLCERAMIDASE"/>
    <property type="match status" value="1"/>
</dbReference>
<keyword evidence="3" id="KW-0378">Hydrolase</keyword>
<sequence>MINKIPYTSYSGWSSQLSSKGEAVEFLQPWYTPISTTPENTGMAVGGIGSTFTLTPQGTTPNFSFIPGIYVDSSEVKINFNDFYISVMDAPEIDNLDISNLADLQRFNEFYPASFCGKRLVVDDIPHTLERIRTALKSLDFYLDNQEAFSRWNIAFTDHTQRLIALEPRGLNTQVSVAIDFFNGLIINQSARALALSPHGLGSISSVNPDAIHYQALYPQAQYQYHSFDKVRVERNVVSPIVKGDKKLCSLPVHWNQFTLTNDSEKTQRIVLAQPLENLIGSTYQKLRHGMQDSACRLVRNTIKQCHTGKAIHSGDDRFVGVSLCSDSPYPADIEGEMLYGAVVNSADVQSGKVVVSVKPSVYMAKLEQELIASLNTGRTNAHFDAGTYSGREPLAALVVVQIELQPGETFDLRFLQIMDHSKIWLDDWRSEKAYCQFFTEKERATRIAEEVLPQLKEIEARIVQQQVELLDSATRQIQDASCATRFATMAMNTLSFLAESTVWDRNDRFLVKECVDYPFFNSLDVYFYGSFAILYLLPELDGKVMEAFAQAILTQEETPRRYWEYADRPYADLTDHKYAGVRAEYGAVIHDLGSPFDIKPDAYHWHNVKEWKDLAPKFILMVYRHYQQTGNKHVVEACWPAVQESINYLSSLIEEGDSLPLVHGTDDTFDNLSSHGIAIYCASLWAAGLRVAGYLADIMGEHTLAKAYQQRSETSLAILEQSLWDERQGYYHFYATPIQVNHLTGKDFQPLAALGLRLCGDKVADKQQLNDYLNQVDENSPLSKYEQRLTKKQQLLATAPLAFSPEYQVMVLDSENSFGDALIADTYLKLMGLDGLFASERVSRTLDFIYQTNFLKNSPHLGVANMTLADGSPDEAFQAQDVWGGVQFSLASALKLSGKKQHAEHLLNTVYETLYLSAKIPFAAPEGFNGSYQVTTHDLMDVLSLHETDAQDCLYRLKNIDALRVDGRVNPDLRFNKAAFVQAFAFEGIDSDRIETLYQWLIRSSMKYTAGRYFRPGMIFAYLYC</sequence>
<evidence type="ECO:0000259" key="2">
    <source>
        <dbReference type="Pfam" id="PF12215"/>
    </source>
</evidence>
<dbReference type="Pfam" id="PF04685">
    <property type="entry name" value="DUF608"/>
    <property type="match status" value="1"/>
</dbReference>
<evidence type="ECO:0000259" key="1">
    <source>
        <dbReference type="Pfam" id="PF04685"/>
    </source>
</evidence>
<organism evidence="3 4">
    <name type="scientific">Vibrio ostreae</name>
    <dbReference type="NCBI Taxonomy" id="2841925"/>
    <lineage>
        <taxon>Bacteria</taxon>
        <taxon>Pseudomonadati</taxon>
        <taxon>Pseudomonadota</taxon>
        <taxon>Gammaproteobacteria</taxon>
        <taxon>Vibrionales</taxon>
        <taxon>Vibrionaceae</taxon>
        <taxon>Vibrio</taxon>
    </lineage>
</organism>